<evidence type="ECO:0000313" key="1">
    <source>
        <dbReference type="EMBL" id="GJD53840.1"/>
    </source>
</evidence>
<gene>
    <name evidence="1" type="ORF">OPKNFCMD_6619</name>
</gene>
<evidence type="ECO:0000313" key="2">
    <source>
        <dbReference type="Proteomes" id="UP001055167"/>
    </source>
</evidence>
<reference evidence="1" key="2">
    <citation type="submission" date="2021-08" db="EMBL/GenBank/DDBJ databases">
        <authorList>
            <person name="Tani A."/>
            <person name="Ola A."/>
            <person name="Ogura Y."/>
            <person name="Katsura K."/>
            <person name="Hayashi T."/>
        </authorList>
    </citation>
    <scope>NUCLEOTIDE SEQUENCE</scope>
    <source>
        <strain evidence="1">KCTC 52305</strain>
    </source>
</reference>
<proteinExistence type="predicted"/>
<dbReference type="EMBL" id="BPQH01000039">
    <property type="protein sequence ID" value="GJD53840.1"/>
    <property type="molecule type" value="Genomic_DNA"/>
</dbReference>
<protein>
    <submittedName>
        <fullName evidence="1">Uncharacterized protein</fullName>
    </submittedName>
</protein>
<organism evidence="1 2">
    <name type="scientific">Methylobacterium crusticola</name>
    <dbReference type="NCBI Taxonomy" id="1697972"/>
    <lineage>
        <taxon>Bacteria</taxon>
        <taxon>Pseudomonadati</taxon>
        <taxon>Pseudomonadota</taxon>
        <taxon>Alphaproteobacteria</taxon>
        <taxon>Hyphomicrobiales</taxon>
        <taxon>Methylobacteriaceae</taxon>
        <taxon>Methylobacterium</taxon>
    </lineage>
</organism>
<keyword evidence="2" id="KW-1185">Reference proteome</keyword>
<accession>A0ABQ4R9J1</accession>
<sequence length="86" mass="9559">MTPVSRCLRRLDHASAITDSTVAHLIAEALDELEAAFARPSDRVVALEAVLHEVRDRSGAGRKPLTRFLHTVVDQRQSRLTRRASS</sequence>
<comment type="caution">
    <text evidence="1">The sequence shown here is derived from an EMBL/GenBank/DDBJ whole genome shotgun (WGS) entry which is preliminary data.</text>
</comment>
<dbReference type="Proteomes" id="UP001055167">
    <property type="component" value="Unassembled WGS sequence"/>
</dbReference>
<dbReference type="RefSeq" id="WP_203236266.1">
    <property type="nucleotide sequence ID" value="NZ_BPQH01000039.1"/>
</dbReference>
<reference evidence="1" key="1">
    <citation type="journal article" date="2021" name="Front. Microbiol.">
        <title>Comprehensive Comparative Genomics and Phenotyping of Methylobacterium Species.</title>
        <authorList>
            <person name="Alessa O."/>
            <person name="Ogura Y."/>
            <person name="Fujitani Y."/>
            <person name="Takami H."/>
            <person name="Hayashi T."/>
            <person name="Sahin N."/>
            <person name="Tani A."/>
        </authorList>
    </citation>
    <scope>NUCLEOTIDE SEQUENCE</scope>
    <source>
        <strain evidence="1">KCTC 52305</strain>
    </source>
</reference>
<name>A0ABQ4R9J1_9HYPH</name>